<dbReference type="GO" id="GO:0032259">
    <property type="term" value="P:methylation"/>
    <property type="evidence" value="ECO:0007669"/>
    <property type="project" value="UniProtKB-KW"/>
</dbReference>
<keyword evidence="2" id="KW-0808">Transferase</keyword>
<name>A0A2W1LEC6_9BACL</name>
<dbReference type="RefSeq" id="WP_111145491.1">
    <property type="nucleotide sequence ID" value="NZ_QKRB01000031.1"/>
</dbReference>
<gene>
    <name evidence="2" type="ORF">DNH61_04555</name>
</gene>
<dbReference type="EMBL" id="QKRB01000031">
    <property type="protein sequence ID" value="PZD97163.1"/>
    <property type="molecule type" value="Genomic_DNA"/>
</dbReference>
<evidence type="ECO:0000313" key="2">
    <source>
        <dbReference type="EMBL" id="PZD97163.1"/>
    </source>
</evidence>
<feature type="domain" description="Methyltransferase" evidence="1">
    <location>
        <begin position="43"/>
        <end position="139"/>
    </location>
</feature>
<dbReference type="Pfam" id="PF13649">
    <property type="entry name" value="Methyltransf_25"/>
    <property type="match status" value="1"/>
</dbReference>
<keyword evidence="3" id="KW-1185">Reference proteome</keyword>
<dbReference type="PANTHER" id="PTHR43591:SF24">
    <property type="entry name" value="2-METHOXY-6-POLYPRENYL-1,4-BENZOQUINOL METHYLASE, MITOCHONDRIAL"/>
    <property type="match status" value="1"/>
</dbReference>
<dbReference type="InterPro" id="IPR041698">
    <property type="entry name" value="Methyltransf_25"/>
</dbReference>
<sequence length="265" mass="30484">MENVSNYYESIDEASRFSRNSRRIEFLTTNHVLETVIPEGAYILDVGAGAGIYSFYYAERKHKVVAIDITPKHIDIIREQAEQTGIALDAYVDNAIDLSRFESESFDFVMCFGPLYHITNEEERYACIKECLRVLKPGGHLAVAYINKFSIIPMLATRDQQFIRNSLIDKVINEGIIREGDEDCFWTDAYFTSPDEIEAFMYQFEIKPVAHAGTDGISHTIHECIDRLDEEQFDSWLDYHFKTCRERSILGMSSHGLYVIQKGSE</sequence>
<reference evidence="2 3" key="1">
    <citation type="submission" date="2018-06" db="EMBL/GenBank/DDBJ databases">
        <title>Paenibacillus imtechensis sp. nov.</title>
        <authorList>
            <person name="Pinnaka A.K."/>
            <person name="Singh H."/>
            <person name="Kaur M."/>
        </authorList>
    </citation>
    <scope>NUCLEOTIDE SEQUENCE [LARGE SCALE GENOMIC DNA]</scope>
    <source>
        <strain evidence="2 3">SMB1</strain>
    </source>
</reference>
<comment type="caution">
    <text evidence="2">The sequence shown here is derived from an EMBL/GenBank/DDBJ whole genome shotgun (WGS) entry which is preliminary data.</text>
</comment>
<accession>A0A2W1LEC6</accession>
<evidence type="ECO:0000259" key="1">
    <source>
        <dbReference type="Pfam" id="PF13649"/>
    </source>
</evidence>
<dbReference type="AlphaFoldDB" id="A0A2W1LEC6"/>
<evidence type="ECO:0000313" key="3">
    <source>
        <dbReference type="Proteomes" id="UP000249522"/>
    </source>
</evidence>
<dbReference type="InterPro" id="IPR029063">
    <property type="entry name" value="SAM-dependent_MTases_sf"/>
</dbReference>
<dbReference type="Proteomes" id="UP000249522">
    <property type="component" value="Unassembled WGS sequence"/>
</dbReference>
<organism evidence="2 3">
    <name type="scientific">Paenibacillus sambharensis</name>
    <dbReference type="NCBI Taxonomy" id="1803190"/>
    <lineage>
        <taxon>Bacteria</taxon>
        <taxon>Bacillati</taxon>
        <taxon>Bacillota</taxon>
        <taxon>Bacilli</taxon>
        <taxon>Bacillales</taxon>
        <taxon>Paenibacillaceae</taxon>
        <taxon>Paenibacillus</taxon>
    </lineage>
</organism>
<dbReference type="CDD" id="cd02440">
    <property type="entry name" value="AdoMet_MTases"/>
    <property type="match status" value="1"/>
</dbReference>
<proteinExistence type="predicted"/>
<dbReference type="SUPFAM" id="SSF53335">
    <property type="entry name" value="S-adenosyl-L-methionine-dependent methyltransferases"/>
    <property type="match status" value="1"/>
</dbReference>
<dbReference type="Gene3D" id="3.40.50.150">
    <property type="entry name" value="Vaccinia Virus protein VP39"/>
    <property type="match status" value="1"/>
</dbReference>
<protein>
    <submittedName>
        <fullName evidence="2">Class I SAM-dependent methyltransferase</fullName>
    </submittedName>
</protein>
<dbReference type="PANTHER" id="PTHR43591">
    <property type="entry name" value="METHYLTRANSFERASE"/>
    <property type="match status" value="1"/>
</dbReference>
<dbReference type="OrthoDB" id="9810615at2"/>
<keyword evidence="2" id="KW-0489">Methyltransferase</keyword>
<dbReference type="GO" id="GO:0008168">
    <property type="term" value="F:methyltransferase activity"/>
    <property type="evidence" value="ECO:0007669"/>
    <property type="project" value="UniProtKB-KW"/>
</dbReference>